<geneLocation type="plasmid" evidence="3 5">
    <name>pdjl-6-1</name>
</geneLocation>
<keyword evidence="2" id="KW-0732">Signal</keyword>
<keyword evidence="4" id="KW-0614">Plasmid</keyword>
<reference evidence="5" key="1">
    <citation type="journal article" date="2022" name="Environ. Microbiol.">
        <title>Functional analysis, diversity, and distribution of carbendazim hydrolases MheI and CbmA, responsible for the initial step in carbendazim degradation.</title>
        <authorList>
            <person name="Zhang M."/>
            <person name="Bai X."/>
            <person name="Li Q."/>
            <person name="Zhang L."/>
            <person name="Zhu Q."/>
            <person name="Gao S."/>
            <person name="Ke Z."/>
            <person name="Jiang M."/>
            <person name="Hu J."/>
            <person name="Qiu J."/>
            <person name="Hong Q."/>
        </authorList>
    </citation>
    <scope>NUCLEOTIDE SEQUENCE [LARGE SCALE GENOMIC DNA]</scope>
    <source>
        <strain evidence="5">djl-6</strain>
    </source>
</reference>
<feature type="compositionally biased region" description="Polar residues" evidence="1">
    <location>
        <begin position="26"/>
        <end position="48"/>
    </location>
</feature>
<feature type="signal peptide" evidence="2">
    <location>
        <begin position="1"/>
        <end position="24"/>
    </location>
</feature>
<evidence type="ECO:0000313" key="3">
    <source>
        <dbReference type="EMBL" id="UPU46183.1"/>
    </source>
</evidence>
<dbReference type="Proteomes" id="UP000831484">
    <property type="component" value="Plasmid pdjl-6-3"/>
</dbReference>
<evidence type="ECO:0000256" key="2">
    <source>
        <dbReference type="SAM" id="SignalP"/>
    </source>
</evidence>
<evidence type="ECO:0000256" key="1">
    <source>
        <dbReference type="SAM" id="MobiDB-lite"/>
    </source>
</evidence>
<protein>
    <recommendedName>
        <fullName evidence="6">Lipoprotein</fullName>
    </recommendedName>
</protein>
<evidence type="ECO:0008006" key="6">
    <source>
        <dbReference type="Google" id="ProtNLM"/>
    </source>
</evidence>
<evidence type="ECO:0000313" key="4">
    <source>
        <dbReference type="EMBL" id="UPU46376.1"/>
    </source>
</evidence>
<dbReference type="EMBL" id="CP096564">
    <property type="protein sequence ID" value="UPU46183.1"/>
    <property type="molecule type" value="Genomic_DNA"/>
</dbReference>
<keyword evidence="5" id="KW-1185">Reference proteome</keyword>
<feature type="region of interest" description="Disordered" evidence="1">
    <location>
        <begin position="26"/>
        <end position="62"/>
    </location>
</feature>
<geneLocation type="plasmid" evidence="4 5">
    <name>pdjl-6-3</name>
</geneLocation>
<name>A0AB38RMA2_RHOSG</name>
<evidence type="ECO:0000313" key="5">
    <source>
        <dbReference type="Proteomes" id="UP000831484"/>
    </source>
</evidence>
<proteinExistence type="predicted"/>
<dbReference type="RefSeq" id="WP_156525036.1">
    <property type="nucleotide sequence ID" value="NZ_CP096564.1"/>
</dbReference>
<gene>
    <name evidence="3" type="ORF">M0639_29960</name>
    <name evidence="4" type="ORF">M0639_30900</name>
</gene>
<feature type="chain" id="PRO_5044174123" description="Lipoprotein" evidence="2">
    <location>
        <begin position="25"/>
        <end position="182"/>
    </location>
</feature>
<accession>A0AB38RMA2</accession>
<sequence length="182" mass="18835">MRMHIYAAGIIATALVLSACGSSADVSDSGSPTTVALPTPSSNGTPVATSEPAILKPGDKTGISLGSTRGTATLESIQTNVPCGSGSGFYQALEFTVTLDPGTSFMTAASLELTEILPDGSQATSKANISISDCLSEDQPELDTIRHGSTQRGWIVAKTKQDGGSLYFHTDSQNNMDSIIEF</sequence>
<dbReference type="Proteomes" id="UP000831484">
    <property type="component" value="Plasmid pdjl-6-1"/>
</dbReference>
<dbReference type="AlphaFoldDB" id="A0AB38RMA2"/>
<reference evidence="4" key="2">
    <citation type="submission" date="2022-04" db="EMBL/GenBank/DDBJ databases">
        <title>Functional analysis, diversity, and distribution of carbendazim hydrolases MheI and CbmA, responsible for the initial step in carbendazim degradation.</title>
        <authorList>
            <person name="Zhang M."/>
        </authorList>
    </citation>
    <scope>NUCLEOTIDE SEQUENCE</scope>
    <source>
        <strain evidence="4">Djl-6</strain>
        <plasmid evidence="3">pdjl-6-1</plasmid>
        <plasmid evidence="4">pdjl-6-3</plasmid>
    </source>
</reference>
<organism evidence="4 5">
    <name type="scientific">Rhodococcus qingshengii JCM 15477</name>
    <dbReference type="NCBI Taxonomy" id="1303681"/>
    <lineage>
        <taxon>Bacteria</taxon>
        <taxon>Bacillati</taxon>
        <taxon>Actinomycetota</taxon>
        <taxon>Actinomycetes</taxon>
        <taxon>Mycobacteriales</taxon>
        <taxon>Nocardiaceae</taxon>
        <taxon>Rhodococcus</taxon>
        <taxon>Rhodococcus erythropolis group</taxon>
    </lineage>
</organism>
<dbReference type="EMBL" id="CP096566">
    <property type="protein sequence ID" value="UPU46376.1"/>
    <property type="molecule type" value="Genomic_DNA"/>
</dbReference>
<dbReference type="PROSITE" id="PS51257">
    <property type="entry name" value="PROKAR_LIPOPROTEIN"/>
    <property type="match status" value="1"/>
</dbReference>